<dbReference type="InterPro" id="IPR001128">
    <property type="entry name" value="Cyt_P450"/>
</dbReference>
<dbReference type="PANTHER" id="PTHR47955:SF9">
    <property type="entry name" value="PREMNASPIRODIENE OXYGENASE-LIKE"/>
    <property type="match status" value="1"/>
</dbReference>
<dbReference type="InterPro" id="IPR036396">
    <property type="entry name" value="Cyt_P450_sf"/>
</dbReference>
<dbReference type="Pfam" id="PF00067">
    <property type="entry name" value="p450"/>
    <property type="match status" value="1"/>
</dbReference>
<keyword evidence="10" id="KW-0472">Membrane</keyword>
<dbReference type="PROSITE" id="PS00086">
    <property type="entry name" value="CYTOCHROME_P450"/>
    <property type="match status" value="1"/>
</dbReference>
<name>A0A5N6N0P2_9ASTR</name>
<evidence type="ECO:0000256" key="3">
    <source>
        <dbReference type="ARBA" id="ARBA00022617"/>
    </source>
</evidence>
<sequence>MDIFTLSSLVVITISFILLWKKKSSSGFNLPPGPPSLPIIGNLHQIIGKSLSHTIMNMSQKYGPIILLHFGSQPFVVISSSKLATQAFQTHDNVLCNRPYSRNLKRLAFNYNDIVFSPYDDHYKHMRKTLVVDFLNSRMTKSFKKVLDSELKRLIDSLPFDKEVHFDKMISNFMVDYVCKIVAGKSYGDVTLGGKKLIDMLHEMAILFSGSFSEMFPSVGWVLEDLSGWTRRVDNHMTNFDALIGKMIDEHIDHTNADEKDLIDVCKSSLTREEMKAIMTNVFNGSVDTSYLTLVWVMSMLVKNPRVMHKLQAEIRSHSGKKPRLDETDTAKMMYLKNVIKETLRLHGPSPFLITRHCVEHIQIGGYDILPGTNVLICSRGIAKDPTVWTENVNEFYPERFENRVVDQFDMTPFGGGRRSCPGFNLATSTLEVVVANLFNNIDWKPPNGMRNEDLDVEEDEEGSLLVAKKTPLYLVPVKHNSQA</sequence>
<evidence type="ECO:0000313" key="14">
    <source>
        <dbReference type="Proteomes" id="UP000326396"/>
    </source>
</evidence>
<keyword evidence="7 12" id="KW-0560">Oxidoreductase</keyword>
<dbReference type="Proteomes" id="UP000326396">
    <property type="component" value="Linkage Group LG4"/>
</dbReference>
<accession>A0A5N6N0P2</accession>
<evidence type="ECO:0008006" key="15">
    <source>
        <dbReference type="Google" id="ProtNLM"/>
    </source>
</evidence>
<keyword evidence="3 11" id="KW-0349">Heme</keyword>
<dbReference type="GO" id="GO:0020037">
    <property type="term" value="F:heme binding"/>
    <property type="evidence" value="ECO:0007669"/>
    <property type="project" value="InterPro"/>
</dbReference>
<keyword evidence="5 11" id="KW-0479">Metal-binding</keyword>
<comment type="similarity">
    <text evidence="2 12">Belongs to the cytochrome P450 family.</text>
</comment>
<evidence type="ECO:0000256" key="10">
    <source>
        <dbReference type="ARBA" id="ARBA00023136"/>
    </source>
</evidence>
<keyword evidence="4" id="KW-0812">Transmembrane</keyword>
<dbReference type="Gene3D" id="1.10.630.10">
    <property type="entry name" value="Cytochrome P450"/>
    <property type="match status" value="1"/>
</dbReference>
<evidence type="ECO:0000256" key="7">
    <source>
        <dbReference type="ARBA" id="ARBA00023002"/>
    </source>
</evidence>
<evidence type="ECO:0000256" key="4">
    <source>
        <dbReference type="ARBA" id="ARBA00022692"/>
    </source>
</evidence>
<dbReference type="InterPro" id="IPR017972">
    <property type="entry name" value="Cyt_P450_CS"/>
</dbReference>
<comment type="caution">
    <text evidence="13">The sequence shown here is derived from an EMBL/GenBank/DDBJ whole genome shotgun (WGS) entry which is preliminary data.</text>
</comment>
<evidence type="ECO:0000256" key="6">
    <source>
        <dbReference type="ARBA" id="ARBA00022989"/>
    </source>
</evidence>
<dbReference type="GO" id="GO:0016020">
    <property type="term" value="C:membrane"/>
    <property type="evidence" value="ECO:0007669"/>
    <property type="project" value="UniProtKB-SubCell"/>
</dbReference>
<dbReference type="GO" id="GO:0005506">
    <property type="term" value="F:iron ion binding"/>
    <property type="evidence" value="ECO:0007669"/>
    <property type="project" value="InterPro"/>
</dbReference>
<evidence type="ECO:0000256" key="8">
    <source>
        <dbReference type="ARBA" id="ARBA00023004"/>
    </source>
</evidence>
<evidence type="ECO:0000256" key="2">
    <source>
        <dbReference type="ARBA" id="ARBA00010617"/>
    </source>
</evidence>
<organism evidence="13 14">
    <name type="scientific">Mikania micrantha</name>
    <name type="common">bitter vine</name>
    <dbReference type="NCBI Taxonomy" id="192012"/>
    <lineage>
        <taxon>Eukaryota</taxon>
        <taxon>Viridiplantae</taxon>
        <taxon>Streptophyta</taxon>
        <taxon>Embryophyta</taxon>
        <taxon>Tracheophyta</taxon>
        <taxon>Spermatophyta</taxon>
        <taxon>Magnoliopsida</taxon>
        <taxon>eudicotyledons</taxon>
        <taxon>Gunneridae</taxon>
        <taxon>Pentapetalae</taxon>
        <taxon>asterids</taxon>
        <taxon>campanulids</taxon>
        <taxon>Asterales</taxon>
        <taxon>Asteraceae</taxon>
        <taxon>Asteroideae</taxon>
        <taxon>Heliantheae alliance</taxon>
        <taxon>Eupatorieae</taxon>
        <taxon>Mikania</taxon>
    </lineage>
</organism>
<keyword evidence="14" id="KW-1185">Reference proteome</keyword>
<dbReference type="EMBL" id="SZYD01000014">
    <property type="protein sequence ID" value="KAD4179704.1"/>
    <property type="molecule type" value="Genomic_DNA"/>
</dbReference>
<keyword evidence="6" id="KW-1133">Transmembrane helix</keyword>
<evidence type="ECO:0000256" key="9">
    <source>
        <dbReference type="ARBA" id="ARBA00023033"/>
    </source>
</evidence>
<dbReference type="GO" id="GO:0004497">
    <property type="term" value="F:monooxygenase activity"/>
    <property type="evidence" value="ECO:0007669"/>
    <property type="project" value="UniProtKB-KW"/>
</dbReference>
<dbReference type="InterPro" id="IPR002401">
    <property type="entry name" value="Cyt_P450_E_grp-I"/>
</dbReference>
<dbReference type="AlphaFoldDB" id="A0A5N6N0P2"/>
<comment type="subcellular location">
    <subcellularLocation>
        <location evidence="1">Membrane</location>
    </subcellularLocation>
</comment>
<gene>
    <name evidence="13" type="ORF">E3N88_28295</name>
</gene>
<dbReference type="PANTHER" id="PTHR47955">
    <property type="entry name" value="CYTOCHROME P450 FAMILY 71 PROTEIN"/>
    <property type="match status" value="1"/>
</dbReference>
<keyword evidence="9 12" id="KW-0503">Monooxygenase</keyword>
<proteinExistence type="inferred from homology"/>
<dbReference type="OrthoDB" id="2789670at2759"/>
<feature type="binding site" description="axial binding residue" evidence="11">
    <location>
        <position position="421"/>
    </location>
    <ligand>
        <name>heme</name>
        <dbReference type="ChEBI" id="CHEBI:30413"/>
    </ligand>
    <ligandPart>
        <name>Fe</name>
        <dbReference type="ChEBI" id="CHEBI:18248"/>
    </ligandPart>
</feature>
<dbReference type="GO" id="GO:0051762">
    <property type="term" value="P:sesquiterpene biosynthetic process"/>
    <property type="evidence" value="ECO:0007669"/>
    <property type="project" value="UniProtKB-ARBA"/>
</dbReference>
<dbReference type="PRINTS" id="PR00463">
    <property type="entry name" value="EP450I"/>
</dbReference>
<protein>
    <recommendedName>
        <fullName evidence="15">Cytochrome P450</fullName>
    </recommendedName>
</protein>
<keyword evidence="8 11" id="KW-0408">Iron</keyword>
<evidence type="ECO:0000256" key="11">
    <source>
        <dbReference type="PIRSR" id="PIRSR602401-1"/>
    </source>
</evidence>
<evidence type="ECO:0000313" key="13">
    <source>
        <dbReference type="EMBL" id="KAD4179704.1"/>
    </source>
</evidence>
<dbReference type="PRINTS" id="PR00385">
    <property type="entry name" value="P450"/>
</dbReference>
<evidence type="ECO:0000256" key="5">
    <source>
        <dbReference type="ARBA" id="ARBA00022723"/>
    </source>
</evidence>
<dbReference type="GO" id="GO:0016705">
    <property type="term" value="F:oxidoreductase activity, acting on paired donors, with incorporation or reduction of molecular oxygen"/>
    <property type="evidence" value="ECO:0007669"/>
    <property type="project" value="InterPro"/>
</dbReference>
<evidence type="ECO:0000256" key="12">
    <source>
        <dbReference type="RuleBase" id="RU000461"/>
    </source>
</evidence>
<comment type="cofactor">
    <cofactor evidence="11">
        <name>heme</name>
        <dbReference type="ChEBI" id="CHEBI:30413"/>
    </cofactor>
</comment>
<evidence type="ECO:0000256" key="1">
    <source>
        <dbReference type="ARBA" id="ARBA00004370"/>
    </source>
</evidence>
<dbReference type="SUPFAM" id="SSF48264">
    <property type="entry name" value="Cytochrome P450"/>
    <property type="match status" value="1"/>
</dbReference>
<reference evidence="13 14" key="1">
    <citation type="submission" date="2019-05" db="EMBL/GenBank/DDBJ databases">
        <title>Mikania micrantha, genome provides insights into the molecular mechanism of rapid growth.</title>
        <authorList>
            <person name="Liu B."/>
        </authorList>
    </citation>
    <scope>NUCLEOTIDE SEQUENCE [LARGE SCALE GENOMIC DNA]</scope>
    <source>
        <strain evidence="13">NLD-2019</strain>
        <tissue evidence="13">Leaf</tissue>
    </source>
</reference>